<feature type="non-terminal residue" evidence="1">
    <location>
        <position position="1"/>
    </location>
</feature>
<organism evidence="1 2">
    <name type="scientific">Ambispora gerdemannii</name>
    <dbReference type="NCBI Taxonomy" id="144530"/>
    <lineage>
        <taxon>Eukaryota</taxon>
        <taxon>Fungi</taxon>
        <taxon>Fungi incertae sedis</taxon>
        <taxon>Mucoromycota</taxon>
        <taxon>Glomeromycotina</taxon>
        <taxon>Glomeromycetes</taxon>
        <taxon>Archaeosporales</taxon>
        <taxon>Ambisporaceae</taxon>
        <taxon>Ambispora</taxon>
    </lineage>
</organism>
<proteinExistence type="predicted"/>
<dbReference type="EMBL" id="CAJVPL010004836">
    <property type="protein sequence ID" value="CAG8651819.1"/>
    <property type="molecule type" value="Genomic_DNA"/>
</dbReference>
<comment type="caution">
    <text evidence="1">The sequence shown here is derived from an EMBL/GenBank/DDBJ whole genome shotgun (WGS) entry which is preliminary data.</text>
</comment>
<name>A0A9N9DTC8_9GLOM</name>
<evidence type="ECO:0000313" key="1">
    <source>
        <dbReference type="EMBL" id="CAG8651819.1"/>
    </source>
</evidence>
<keyword evidence="2" id="KW-1185">Reference proteome</keyword>
<reference evidence="1" key="1">
    <citation type="submission" date="2021-06" db="EMBL/GenBank/DDBJ databases">
        <authorList>
            <person name="Kallberg Y."/>
            <person name="Tangrot J."/>
            <person name="Rosling A."/>
        </authorList>
    </citation>
    <scope>NUCLEOTIDE SEQUENCE</scope>
    <source>
        <strain evidence="1">MT106</strain>
    </source>
</reference>
<evidence type="ECO:0000313" key="2">
    <source>
        <dbReference type="Proteomes" id="UP000789831"/>
    </source>
</evidence>
<gene>
    <name evidence="1" type="ORF">AGERDE_LOCUS11435</name>
</gene>
<accession>A0A9N9DTC8</accession>
<dbReference type="AlphaFoldDB" id="A0A9N9DTC8"/>
<sequence>LYYIMLELMTTGPINPNPNPIDKATAELVDAVATAVIHSDGAKQASAGAANGGGASTGELGCCADVSGLDYVVVIEQW</sequence>
<protein>
    <submittedName>
        <fullName evidence="1">4719_t:CDS:1</fullName>
    </submittedName>
</protein>
<dbReference type="Proteomes" id="UP000789831">
    <property type="component" value="Unassembled WGS sequence"/>
</dbReference>